<organism evidence="1">
    <name type="scientific">uncultured Caudovirales phage</name>
    <dbReference type="NCBI Taxonomy" id="2100421"/>
    <lineage>
        <taxon>Viruses</taxon>
        <taxon>Duplodnaviria</taxon>
        <taxon>Heunggongvirae</taxon>
        <taxon>Uroviricota</taxon>
        <taxon>Caudoviricetes</taxon>
        <taxon>Peduoviridae</taxon>
        <taxon>Maltschvirus</taxon>
        <taxon>Maltschvirus maltsch</taxon>
    </lineage>
</organism>
<dbReference type="EMBL" id="LR796790">
    <property type="protein sequence ID" value="CAB4166023.1"/>
    <property type="molecule type" value="Genomic_DNA"/>
</dbReference>
<sequence>MPDFTPSNPTALFSARKLAAVTPSDSTDLTGVRALWVGGTGNLVLKGVDDSSSVTLVIPNAGVLIPVFVARVMAATTATSIVALY</sequence>
<gene>
    <name evidence="1" type="ORF">UFOVP851_5</name>
</gene>
<evidence type="ECO:0000313" key="1">
    <source>
        <dbReference type="EMBL" id="CAB4166023.1"/>
    </source>
</evidence>
<accession>A0A6J5P3M9</accession>
<name>A0A6J5P3M9_9CAUD</name>
<reference evidence="1" key="1">
    <citation type="submission" date="2020-04" db="EMBL/GenBank/DDBJ databases">
        <authorList>
            <person name="Chiriac C."/>
            <person name="Salcher M."/>
            <person name="Ghai R."/>
            <person name="Kavagutti S V."/>
        </authorList>
    </citation>
    <scope>NUCLEOTIDE SEQUENCE</scope>
</reference>
<proteinExistence type="predicted"/>
<protein>
    <submittedName>
        <fullName evidence="1">Uncharacterized protein</fullName>
    </submittedName>
</protein>